<feature type="compositionally biased region" description="Polar residues" evidence="1">
    <location>
        <begin position="48"/>
        <end position="58"/>
    </location>
</feature>
<organism evidence="2 3">
    <name type="scientific">Alosa alosa</name>
    <name type="common">allis shad</name>
    <dbReference type="NCBI Taxonomy" id="278164"/>
    <lineage>
        <taxon>Eukaryota</taxon>
        <taxon>Metazoa</taxon>
        <taxon>Chordata</taxon>
        <taxon>Craniata</taxon>
        <taxon>Vertebrata</taxon>
        <taxon>Euteleostomi</taxon>
        <taxon>Actinopterygii</taxon>
        <taxon>Neopterygii</taxon>
        <taxon>Teleostei</taxon>
        <taxon>Clupei</taxon>
        <taxon>Clupeiformes</taxon>
        <taxon>Clupeoidei</taxon>
        <taxon>Clupeidae</taxon>
        <taxon>Alosa</taxon>
    </lineage>
</organism>
<name>A0AAV6GXM8_9TELE</name>
<protein>
    <submittedName>
        <fullName evidence="2">Uncharacterized protein</fullName>
    </submittedName>
</protein>
<evidence type="ECO:0000313" key="3">
    <source>
        <dbReference type="Proteomes" id="UP000823561"/>
    </source>
</evidence>
<reference evidence="2" key="1">
    <citation type="submission" date="2020-10" db="EMBL/GenBank/DDBJ databases">
        <title>Chromosome-scale genome assembly of the Allis shad, Alosa alosa.</title>
        <authorList>
            <person name="Margot Z."/>
            <person name="Christophe K."/>
            <person name="Cabau C."/>
            <person name="Louis A."/>
            <person name="Berthelot C."/>
            <person name="Parey E."/>
            <person name="Roest Crollius H."/>
            <person name="Montfort J."/>
            <person name="Robinson-Rechavi M."/>
            <person name="Bucao C."/>
            <person name="Bouchez O."/>
            <person name="Gislard M."/>
            <person name="Lluch J."/>
            <person name="Milhes M."/>
            <person name="Lampietro C."/>
            <person name="Lopez Roques C."/>
            <person name="Donnadieu C."/>
            <person name="Braasch I."/>
            <person name="Desvignes T."/>
            <person name="Postlethwait J."/>
            <person name="Bobe J."/>
            <person name="Guiguen Y."/>
        </authorList>
    </citation>
    <scope>NUCLEOTIDE SEQUENCE</scope>
    <source>
        <strain evidence="2">M-15738</strain>
        <tissue evidence="2">Blood</tissue>
    </source>
</reference>
<proteinExistence type="predicted"/>
<feature type="compositionally biased region" description="Basic and acidic residues" evidence="1">
    <location>
        <begin position="22"/>
        <end position="43"/>
    </location>
</feature>
<feature type="region of interest" description="Disordered" evidence="1">
    <location>
        <begin position="22"/>
        <end position="58"/>
    </location>
</feature>
<comment type="caution">
    <text evidence="2">The sequence shown here is derived from an EMBL/GenBank/DDBJ whole genome shotgun (WGS) entry which is preliminary data.</text>
</comment>
<dbReference type="EMBL" id="JADWDJ010000006">
    <property type="protein sequence ID" value="KAG5279174.1"/>
    <property type="molecule type" value="Genomic_DNA"/>
</dbReference>
<sequence length="101" mass="11257">MGLSSQMSALPEDGHLIRADGAETLLGDKRQSTENQEAGREEPYCFSQRPSKSLFSGSGSKTVQNFWNFLKEALNKTDDPLLRQEHLMKGKLQVQDDLACV</sequence>
<accession>A0AAV6GXM8</accession>
<keyword evidence="3" id="KW-1185">Reference proteome</keyword>
<dbReference type="Proteomes" id="UP000823561">
    <property type="component" value="Chromosome 6"/>
</dbReference>
<evidence type="ECO:0000256" key="1">
    <source>
        <dbReference type="SAM" id="MobiDB-lite"/>
    </source>
</evidence>
<dbReference type="AlphaFoldDB" id="A0AAV6GXM8"/>
<evidence type="ECO:0000313" key="2">
    <source>
        <dbReference type="EMBL" id="KAG5279174.1"/>
    </source>
</evidence>
<gene>
    <name evidence="2" type="ORF">AALO_G00074900</name>
</gene>